<dbReference type="OrthoDB" id="2736021at2759"/>
<keyword evidence="2" id="KW-1185">Reference proteome</keyword>
<proteinExistence type="predicted"/>
<reference evidence="1 2" key="1">
    <citation type="submission" date="2016-10" db="EMBL/GenBank/DDBJ databases">
        <title>Genome sequence of the basidiomycete white-rot fungus Trametes pubescens.</title>
        <authorList>
            <person name="Makela M.R."/>
            <person name="Granchi Z."/>
            <person name="Peng M."/>
            <person name="De Vries R.P."/>
            <person name="Grigoriev I."/>
            <person name="Riley R."/>
            <person name="Hilden K."/>
        </authorList>
    </citation>
    <scope>NUCLEOTIDE SEQUENCE [LARGE SCALE GENOMIC DNA]</scope>
    <source>
        <strain evidence="1 2">FBCC735</strain>
    </source>
</reference>
<dbReference type="Proteomes" id="UP000184267">
    <property type="component" value="Unassembled WGS sequence"/>
</dbReference>
<dbReference type="OMA" id="EFRRICC"/>
<evidence type="ECO:0000313" key="2">
    <source>
        <dbReference type="Proteomes" id="UP000184267"/>
    </source>
</evidence>
<dbReference type="AlphaFoldDB" id="A0A1M2VAM2"/>
<evidence type="ECO:0000313" key="1">
    <source>
        <dbReference type="EMBL" id="OJT04577.1"/>
    </source>
</evidence>
<accession>A0A1M2VAM2</accession>
<gene>
    <name evidence="1" type="ORF">TRAPUB_4847</name>
</gene>
<dbReference type="EMBL" id="MNAD01001539">
    <property type="protein sequence ID" value="OJT04577.1"/>
    <property type="molecule type" value="Genomic_DNA"/>
</dbReference>
<comment type="caution">
    <text evidence="1">The sequence shown here is derived from an EMBL/GenBank/DDBJ whole genome shotgun (WGS) entry which is preliminary data.</text>
</comment>
<protein>
    <submittedName>
        <fullName evidence="1">Uncharacterized protein</fullName>
    </submittedName>
</protein>
<organism evidence="1 2">
    <name type="scientific">Trametes pubescens</name>
    <name type="common">White-rot fungus</name>
    <dbReference type="NCBI Taxonomy" id="154538"/>
    <lineage>
        <taxon>Eukaryota</taxon>
        <taxon>Fungi</taxon>
        <taxon>Dikarya</taxon>
        <taxon>Basidiomycota</taxon>
        <taxon>Agaricomycotina</taxon>
        <taxon>Agaricomycetes</taxon>
        <taxon>Polyporales</taxon>
        <taxon>Polyporaceae</taxon>
        <taxon>Trametes</taxon>
    </lineage>
</organism>
<name>A0A1M2VAM2_TRAPU</name>
<sequence length="218" mass="25134">MPAELITLEAAPDIILCPLYFLSMFPQFAVCFAITEDDEFTHEFRRICCLRPDPLAYLPRPKRPVLFEIIGQIARHDCYLTARGDEDHQEPDDPVASCWVEARPDDVSRIYWRSLLPTIREIMDVIPGAVDSSKLIAGHDEAVESVRMQVIWRAPDGETIAEALPMFDGEGTRRVPTCLADVPFDRAMRFIFTLEYYHQRNNTRSRVIYANLFHIVYV</sequence>